<dbReference type="GO" id="GO:0008840">
    <property type="term" value="F:4-hydroxy-tetrahydrodipicolinate synthase activity"/>
    <property type="evidence" value="ECO:0007669"/>
    <property type="project" value="TreeGrafter"/>
</dbReference>
<proteinExistence type="inferred from homology"/>
<dbReference type="SUPFAM" id="SSF51569">
    <property type="entry name" value="Aldolase"/>
    <property type="match status" value="1"/>
</dbReference>
<dbReference type="PIRSF" id="PIRSF001365">
    <property type="entry name" value="DHDPS"/>
    <property type="match status" value="1"/>
</dbReference>
<dbReference type="AlphaFoldDB" id="A0A1U7DLK2"/>
<dbReference type="PANTHER" id="PTHR12128:SF66">
    <property type="entry name" value="4-HYDROXY-2-OXOGLUTARATE ALDOLASE, MITOCHONDRIAL"/>
    <property type="match status" value="1"/>
</dbReference>
<organism evidence="4 5">
    <name type="scientific">Brevirhabdus pacifica</name>
    <dbReference type="NCBI Taxonomy" id="1267768"/>
    <lineage>
        <taxon>Bacteria</taxon>
        <taxon>Pseudomonadati</taxon>
        <taxon>Pseudomonadota</taxon>
        <taxon>Alphaproteobacteria</taxon>
        <taxon>Rhodobacterales</taxon>
        <taxon>Paracoccaceae</taxon>
        <taxon>Brevirhabdus</taxon>
    </lineage>
</organism>
<dbReference type="PANTHER" id="PTHR12128">
    <property type="entry name" value="DIHYDRODIPICOLINATE SYNTHASE"/>
    <property type="match status" value="1"/>
</dbReference>
<keyword evidence="5" id="KW-1185">Reference proteome</keyword>
<evidence type="ECO:0000256" key="1">
    <source>
        <dbReference type="ARBA" id="ARBA00007592"/>
    </source>
</evidence>
<keyword evidence="2 3" id="KW-0456">Lyase</keyword>
<dbReference type="GO" id="GO:0005829">
    <property type="term" value="C:cytosol"/>
    <property type="evidence" value="ECO:0007669"/>
    <property type="project" value="TreeGrafter"/>
</dbReference>
<gene>
    <name evidence="4" type="ORF">BV394_14635</name>
</gene>
<dbReference type="SMART" id="SM01130">
    <property type="entry name" value="DHDPS"/>
    <property type="match status" value="1"/>
</dbReference>
<protein>
    <submittedName>
        <fullName evidence="4">Dihydrodipicolinate synthase family protein</fullName>
    </submittedName>
</protein>
<dbReference type="PRINTS" id="PR00146">
    <property type="entry name" value="DHPICSNTHASE"/>
</dbReference>
<evidence type="ECO:0000256" key="3">
    <source>
        <dbReference type="PIRNR" id="PIRNR001365"/>
    </source>
</evidence>
<dbReference type="EMBL" id="CP019124">
    <property type="protein sequence ID" value="APX90795.1"/>
    <property type="molecule type" value="Genomic_DNA"/>
</dbReference>
<dbReference type="RefSeq" id="WP_076980812.1">
    <property type="nucleotide sequence ID" value="NZ_CP019124.1"/>
</dbReference>
<dbReference type="Pfam" id="PF00701">
    <property type="entry name" value="DHDPS"/>
    <property type="match status" value="1"/>
</dbReference>
<dbReference type="InterPro" id="IPR013785">
    <property type="entry name" value="Aldolase_TIM"/>
</dbReference>
<evidence type="ECO:0000313" key="5">
    <source>
        <dbReference type="Proteomes" id="UP000187266"/>
    </source>
</evidence>
<evidence type="ECO:0000256" key="2">
    <source>
        <dbReference type="ARBA" id="ARBA00023239"/>
    </source>
</evidence>
<dbReference type="Proteomes" id="UP000187266">
    <property type="component" value="Chromosome"/>
</dbReference>
<comment type="similarity">
    <text evidence="1 3">Belongs to the DapA family.</text>
</comment>
<dbReference type="Gene3D" id="3.20.20.70">
    <property type="entry name" value="Aldolase class I"/>
    <property type="match status" value="1"/>
</dbReference>
<dbReference type="STRING" id="1267768.BV394_14635"/>
<sequence>MSLFAGLSAFPLTPTDAEGRLDADLLGQFLEGIVAAKADSIGLLGSTGSYAYMAPEERRRVLRVAVESVAGRCPIIVGVGAVATGVAEDLARDAREAGADGLLLAPVSYQALTEEEVFVHFQAVARAGKLPLCIYNNPGTTHFTFSDALVARLAGVSGVQAIKMPPLAGADYAAQSARLQAITPRDFAIGHSGDWDARAALLAGAECWYSVVAGLLPGPAVALARAAQAGDRDEAGRIDEAFQPLWALFRRFGSYRVMYLLAELLGHGALQPPRPVLPLPEAEREAVGAALDSVKALRPA</sequence>
<accession>A0A1U7DLK2</accession>
<accession>A0A2M9DHQ0</accession>
<name>A0A1U7DLK2_9RHOB</name>
<dbReference type="InterPro" id="IPR002220">
    <property type="entry name" value="DapA-like"/>
</dbReference>
<reference evidence="4 5" key="1">
    <citation type="submission" date="2017-01" db="EMBL/GenBank/DDBJ databases">
        <title>Genomic analysis of Xuhuaishuia manganoxidans DY6-4.</title>
        <authorList>
            <person name="Wang X."/>
        </authorList>
    </citation>
    <scope>NUCLEOTIDE SEQUENCE [LARGE SCALE GENOMIC DNA]</scope>
    <source>
        <strain evidence="4 5">DY6-4</strain>
    </source>
</reference>
<dbReference type="OrthoDB" id="9778880at2"/>
<evidence type="ECO:0000313" key="4">
    <source>
        <dbReference type="EMBL" id="APX90795.1"/>
    </source>
</evidence>
<dbReference type="CDD" id="cd00408">
    <property type="entry name" value="DHDPS-like"/>
    <property type="match status" value="1"/>
</dbReference>